<organism evidence="16 17">
    <name type="scientific">Chryseobacterium formosense</name>
    <dbReference type="NCBI Taxonomy" id="236814"/>
    <lineage>
        <taxon>Bacteria</taxon>
        <taxon>Pseudomonadati</taxon>
        <taxon>Bacteroidota</taxon>
        <taxon>Flavobacteriia</taxon>
        <taxon>Flavobacteriales</taxon>
        <taxon>Weeksellaceae</taxon>
        <taxon>Chryseobacterium group</taxon>
        <taxon>Chryseobacterium</taxon>
    </lineage>
</organism>
<dbReference type="InterPro" id="IPR052023">
    <property type="entry name" value="Histidine_kinase_KdpD"/>
</dbReference>
<dbReference type="OrthoDB" id="9808408at2"/>
<keyword evidence="12 14" id="KW-0472">Membrane</keyword>
<evidence type="ECO:0000256" key="10">
    <source>
        <dbReference type="ARBA" id="ARBA00022989"/>
    </source>
</evidence>
<evidence type="ECO:0000256" key="9">
    <source>
        <dbReference type="ARBA" id="ARBA00022840"/>
    </source>
</evidence>
<sequence>MKTSATLQYRQYALSTLSVLTVSVLCFLIKDEINYRIAALILLLTVSVVAMLFDILPVLLAAFLSAVIWNFFFIPPQFTLHISSTEDLLTFLSYFFVASLNAVLTFKIRQAERKARDKEEKEQTIKLYNTLLNSLSHELRTPISTILGTVDTLKDSNLQLNNEQQLDLLNDIDIATVRLNRQVENILNMSRIESGILKPKSDWCDMNELVNSVIQKIENCDGHQLNYTFNENLPLFKLDIGFTEQILLNLLHNAVQYTPSNSIIEIKIFHESENCKIIISDNGNGIPESEHQLIFDKFRRLPDSKTGGSGLGLSIVKGFTEAQNGTILLQNNHPNGTVFKIEIPAETSYINHLKNE</sequence>
<dbReference type="Proteomes" id="UP000028713">
    <property type="component" value="Unassembled WGS sequence"/>
</dbReference>
<keyword evidence="6 14" id="KW-0812">Transmembrane</keyword>
<gene>
    <name evidence="16" type="ORF">IX39_10045</name>
</gene>
<name>A0A085Z922_9FLAO</name>
<dbReference type="CDD" id="cd00075">
    <property type="entry name" value="HATPase"/>
    <property type="match status" value="1"/>
</dbReference>
<keyword evidence="4" id="KW-0597">Phosphoprotein</keyword>
<dbReference type="InterPro" id="IPR038318">
    <property type="entry name" value="KdpD_sf"/>
</dbReference>
<keyword evidence="17" id="KW-1185">Reference proteome</keyword>
<dbReference type="SMART" id="SM00387">
    <property type="entry name" value="HATPase_c"/>
    <property type="match status" value="1"/>
</dbReference>
<protein>
    <recommendedName>
        <fullName evidence="3">histidine kinase</fullName>
        <ecNumber evidence="3">2.7.13.3</ecNumber>
    </recommendedName>
</protein>
<evidence type="ECO:0000256" key="14">
    <source>
        <dbReference type="SAM" id="Phobius"/>
    </source>
</evidence>
<dbReference type="PANTHER" id="PTHR45569">
    <property type="entry name" value="SENSOR PROTEIN KDPD"/>
    <property type="match status" value="1"/>
</dbReference>
<feature type="domain" description="Histidine kinase" evidence="15">
    <location>
        <begin position="134"/>
        <end position="347"/>
    </location>
</feature>
<evidence type="ECO:0000259" key="15">
    <source>
        <dbReference type="PROSITE" id="PS50109"/>
    </source>
</evidence>
<dbReference type="SMART" id="SM00388">
    <property type="entry name" value="HisKA"/>
    <property type="match status" value="1"/>
</dbReference>
<keyword evidence="7" id="KW-0547">Nucleotide-binding</keyword>
<keyword evidence="9" id="KW-0067">ATP-binding</keyword>
<evidence type="ECO:0000256" key="3">
    <source>
        <dbReference type="ARBA" id="ARBA00012438"/>
    </source>
</evidence>
<evidence type="ECO:0000256" key="5">
    <source>
        <dbReference type="ARBA" id="ARBA00022679"/>
    </source>
</evidence>
<dbReference type="InterPro" id="IPR003661">
    <property type="entry name" value="HisK_dim/P_dom"/>
</dbReference>
<evidence type="ECO:0000313" key="17">
    <source>
        <dbReference type="Proteomes" id="UP000028713"/>
    </source>
</evidence>
<dbReference type="InterPro" id="IPR025201">
    <property type="entry name" value="KdpD_TM"/>
</dbReference>
<dbReference type="SUPFAM" id="SSF47384">
    <property type="entry name" value="Homodimeric domain of signal transducing histidine kinase"/>
    <property type="match status" value="1"/>
</dbReference>
<keyword evidence="5" id="KW-0808">Transferase</keyword>
<dbReference type="InterPro" id="IPR003594">
    <property type="entry name" value="HATPase_dom"/>
</dbReference>
<evidence type="ECO:0000256" key="13">
    <source>
        <dbReference type="SAM" id="Coils"/>
    </source>
</evidence>
<dbReference type="CDD" id="cd00082">
    <property type="entry name" value="HisKA"/>
    <property type="match status" value="1"/>
</dbReference>
<dbReference type="EMBL" id="JPRP01000001">
    <property type="protein sequence ID" value="KFF00936.1"/>
    <property type="molecule type" value="Genomic_DNA"/>
</dbReference>
<evidence type="ECO:0000256" key="11">
    <source>
        <dbReference type="ARBA" id="ARBA00023012"/>
    </source>
</evidence>
<dbReference type="Gene3D" id="1.20.120.620">
    <property type="entry name" value="Backbone structure of the membrane domain of e. Coli histidine kinase receptor kdpd"/>
    <property type="match status" value="1"/>
</dbReference>
<keyword evidence="11" id="KW-0902">Two-component regulatory system</keyword>
<dbReference type="AlphaFoldDB" id="A0A085Z922"/>
<feature type="coiled-coil region" evidence="13">
    <location>
        <begin position="101"/>
        <end position="138"/>
    </location>
</feature>
<keyword evidence="10 14" id="KW-1133">Transmembrane helix</keyword>
<accession>A0A085Z922</accession>
<evidence type="ECO:0000313" key="16">
    <source>
        <dbReference type="EMBL" id="KFF00936.1"/>
    </source>
</evidence>
<keyword evidence="13" id="KW-0175">Coiled coil</keyword>
<evidence type="ECO:0000256" key="1">
    <source>
        <dbReference type="ARBA" id="ARBA00000085"/>
    </source>
</evidence>
<dbReference type="GO" id="GO:0000155">
    <property type="term" value="F:phosphorelay sensor kinase activity"/>
    <property type="evidence" value="ECO:0007669"/>
    <property type="project" value="InterPro"/>
</dbReference>
<feature type="transmembrane region" description="Helical" evidence="14">
    <location>
        <begin position="12"/>
        <end position="29"/>
    </location>
</feature>
<dbReference type="Gene3D" id="1.10.287.130">
    <property type="match status" value="1"/>
</dbReference>
<dbReference type="GO" id="GO:0005886">
    <property type="term" value="C:plasma membrane"/>
    <property type="evidence" value="ECO:0007669"/>
    <property type="project" value="TreeGrafter"/>
</dbReference>
<dbReference type="InterPro" id="IPR036097">
    <property type="entry name" value="HisK_dim/P_sf"/>
</dbReference>
<dbReference type="Pfam" id="PF00512">
    <property type="entry name" value="HisKA"/>
    <property type="match status" value="1"/>
</dbReference>
<dbReference type="RefSeq" id="WP_051882752.1">
    <property type="nucleotide sequence ID" value="NZ_FPAP01000001.1"/>
</dbReference>
<evidence type="ECO:0000256" key="8">
    <source>
        <dbReference type="ARBA" id="ARBA00022777"/>
    </source>
</evidence>
<dbReference type="Pfam" id="PF13493">
    <property type="entry name" value="DUF4118"/>
    <property type="match status" value="1"/>
</dbReference>
<dbReference type="InterPro" id="IPR005467">
    <property type="entry name" value="His_kinase_dom"/>
</dbReference>
<comment type="catalytic activity">
    <reaction evidence="1">
        <text>ATP + protein L-histidine = ADP + protein N-phospho-L-histidine.</text>
        <dbReference type="EC" id="2.7.13.3"/>
    </reaction>
</comment>
<reference evidence="16 17" key="1">
    <citation type="submission" date="2014-07" db="EMBL/GenBank/DDBJ databases">
        <title>Genome of Chryseobacterium formosense LMG 24722.</title>
        <authorList>
            <person name="Pipes S.E."/>
            <person name="Stropko S.J."/>
            <person name="Newman J.D."/>
        </authorList>
    </citation>
    <scope>NUCLEOTIDE SEQUENCE [LARGE SCALE GENOMIC DNA]</scope>
    <source>
        <strain evidence="16 17">LMG 24722</strain>
    </source>
</reference>
<evidence type="ECO:0000256" key="6">
    <source>
        <dbReference type="ARBA" id="ARBA00022692"/>
    </source>
</evidence>
<dbReference type="GO" id="GO:0005524">
    <property type="term" value="F:ATP binding"/>
    <property type="evidence" value="ECO:0007669"/>
    <property type="project" value="UniProtKB-KW"/>
</dbReference>
<dbReference type="Gene3D" id="3.30.565.10">
    <property type="entry name" value="Histidine kinase-like ATPase, C-terminal domain"/>
    <property type="match status" value="1"/>
</dbReference>
<dbReference type="Pfam" id="PF02518">
    <property type="entry name" value="HATPase_c"/>
    <property type="match status" value="1"/>
</dbReference>
<evidence type="ECO:0000256" key="2">
    <source>
        <dbReference type="ARBA" id="ARBA00004141"/>
    </source>
</evidence>
<dbReference type="PANTHER" id="PTHR45569:SF1">
    <property type="entry name" value="SENSOR PROTEIN KDPD"/>
    <property type="match status" value="1"/>
</dbReference>
<dbReference type="PRINTS" id="PR00344">
    <property type="entry name" value="BCTRLSENSOR"/>
</dbReference>
<dbReference type="eggNOG" id="COG2205">
    <property type="taxonomic scope" value="Bacteria"/>
</dbReference>
<feature type="transmembrane region" description="Helical" evidence="14">
    <location>
        <begin position="41"/>
        <end position="68"/>
    </location>
</feature>
<dbReference type="InterPro" id="IPR036890">
    <property type="entry name" value="HATPase_C_sf"/>
</dbReference>
<comment type="caution">
    <text evidence="16">The sequence shown here is derived from an EMBL/GenBank/DDBJ whole genome shotgun (WGS) entry which is preliminary data.</text>
</comment>
<comment type="subcellular location">
    <subcellularLocation>
        <location evidence="2">Membrane</location>
        <topology evidence="2">Multi-pass membrane protein</topology>
    </subcellularLocation>
</comment>
<dbReference type="EC" id="2.7.13.3" evidence="3"/>
<keyword evidence="8 16" id="KW-0418">Kinase</keyword>
<dbReference type="InterPro" id="IPR004358">
    <property type="entry name" value="Sig_transdc_His_kin-like_C"/>
</dbReference>
<feature type="transmembrane region" description="Helical" evidence="14">
    <location>
        <begin position="88"/>
        <end position="106"/>
    </location>
</feature>
<dbReference type="PROSITE" id="PS50109">
    <property type="entry name" value="HIS_KIN"/>
    <property type="match status" value="1"/>
</dbReference>
<dbReference type="SUPFAM" id="SSF55874">
    <property type="entry name" value="ATPase domain of HSP90 chaperone/DNA topoisomerase II/histidine kinase"/>
    <property type="match status" value="1"/>
</dbReference>
<evidence type="ECO:0000256" key="4">
    <source>
        <dbReference type="ARBA" id="ARBA00022553"/>
    </source>
</evidence>
<dbReference type="STRING" id="236814.IX39_10045"/>
<proteinExistence type="predicted"/>
<evidence type="ECO:0000256" key="12">
    <source>
        <dbReference type="ARBA" id="ARBA00023136"/>
    </source>
</evidence>
<evidence type="ECO:0000256" key="7">
    <source>
        <dbReference type="ARBA" id="ARBA00022741"/>
    </source>
</evidence>